<proteinExistence type="predicted"/>
<protein>
    <submittedName>
        <fullName evidence="1">Uncharacterized protein</fullName>
    </submittedName>
</protein>
<dbReference type="EMBL" id="MN740377">
    <property type="protein sequence ID" value="QHU03405.1"/>
    <property type="molecule type" value="Genomic_DNA"/>
</dbReference>
<organism evidence="1">
    <name type="scientific">viral metagenome</name>
    <dbReference type="NCBI Taxonomy" id="1070528"/>
    <lineage>
        <taxon>unclassified sequences</taxon>
        <taxon>metagenomes</taxon>
        <taxon>organismal metagenomes</taxon>
    </lineage>
</organism>
<accession>A0A6C0JC40</accession>
<dbReference type="AlphaFoldDB" id="A0A6C0JC40"/>
<sequence length="234" mass="26765">MNSYINLSFIKEAYNCVTSVSKKSSDGNQILEPFSTILKLAIISFKDDGIKIAITNNKLYIQERTLLQGTIRYAWGNNREEIHYLLKPIMRCIELYPPCDSDELQLIYNQAINGLKKLKHSYNNSGSTVCYTLDLYINILEQKMINRSVHIDSYDKSRNLCNELSLSSNSKVNLDKAFEGIWDENDIVLLSSLFKSVKNSTQSSNESYLKSIENIILAKENLIDEKISKITNLL</sequence>
<evidence type="ECO:0000313" key="1">
    <source>
        <dbReference type="EMBL" id="QHU03405.1"/>
    </source>
</evidence>
<reference evidence="1" key="1">
    <citation type="journal article" date="2020" name="Nature">
        <title>Giant virus diversity and host interactions through global metagenomics.</title>
        <authorList>
            <person name="Schulz F."/>
            <person name="Roux S."/>
            <person name="Paez-Espino D."/>
            <person name="Jungbluth S."/>
            <person name="Walsh D.A."/>
            <person name="Denef V.J."/>
            <person name="McMahon K.D."/>
            <person name="Konstantinidis K.T."/>
            <person name="Eloe-Fadrosh E.A."/>
            <person name="Kyrpides N.C."/>
            <person name="Woyke T."/>
        </authorList>
    </citation>
    <scope>NUCLEOTIDE SEQUENCE</scope>
    <source>
        <strain evidence="1">GVMAG-M-3300026093-6</strain>
    </source>
</reference>
<name>A0A6C0JC40_9ZZZZ</name>